<dbReference type="SMART" id="SM00343">
    <property type="entry name" value="ZnF_C2HC"/>
    <property type="match status" value="3"/>
</dbReference>
<feature type="non-terminal residue" evidence="4">
    <location>
        <position position="370"/>
    </location>
</feature>
<dbReference type="SUPFAM" id="SSF57756">
    <property type="entry name" value="Retrovirus zinc finger-like domains"/>
    <property type="match status" value="1"/>
</dbReference>
<dbReference type="PANTHER" id="PTHR46486">
    <property type="entry name" value="CCHC-TYPE DOMAIN-CONTAINING PROTEIN"/>
    <property type="match status" value="1"/>
</dbReference>
<feature type="region of interest" description="Disordered" evidence="2">
    <location>
        <begin position="208"/>
        <end position="298"/>
    </location>
</feature>
<keyword evidence="1" id="KW-0863">Zinc-finger</keyword>
<dbReference type="Proteomes" id="UP000736164">
    <property type="component" value="Unassembled WGS sequence"/>
</dbReference>
<feature type="compositionally biased region" description="Basic and acidic residues" evidence="2">
    <location>
        <begin position="327"/>
        <end position="338"/>
    </location>
</feature>
<sequence>MKALGIDLKDIDCLQDFPVRGIYDLSLATDELCEKAWERVCEGKDVAPLNEFLIEPLFARELRTLTIHLFNHRVPERDIITFLSRFVDVQGEGQKDLDVLRVWTGKRRYTVRLRPKPSEGEGVVHPPAYFSIGPNRGYLFYPGQPVTCKKCFQRGHVAMNCPGGVCRKCKATTHDTKDCTKVLTCDLCGAEGHVYRVCPRKSRSFADVVRTSAEGSRGDETRPPQKAATTQRPCADVREDRGDRPEEPATATEVPEEARPGTSSWAEQVEEAESGSPEWSIQPSRATKRKSAAEKRRMRSDVCLFETVTNRFQVLDSEEDSETSDVEVQKVEDGESGQRRPRRKKAIAVKRARGEGKKGGRGGRGTEGGG</sequence>
<reference evidence="4" key="1">
    <citation type="journal article" date="2021" name="Cell">
        <title>Tracing the genetic footprints of vertebrate landing in non-teleost ray-finned fishes.</title>
        <authorList>
            <person name="Bi X."/>
            <person name="Wang K."/>
            <person name="Yang L."/>
            <person name="Pan H."/>
            <person name="Jiang H."/>
            <person name="Wei Q."/>
            <person name="Fang M."/>
            <person name="Yu H."/>
            <person name="Zhu C."/>
            <person name="Cai Y."/>
            <person name="He Y."/>
            <person name="Gan X."/>
            <person name="Zeng H."/>
            <person name="Yu D."/>
            <person name="Zhu Y."/>
            <person name="Jiang H."/>
            <person name="Qiu Q."/>
            <person name="Yang H."/>
            <person name="Zhang Y.E."/>
            <person name="Wang W."/>
            <person name="Zhu M."/>
            <person name="He S."/>
            <person name="Zhang G."/>
        </authorList>
    </citation>
    <scope>NUCLEOTIDE SEQUENCE</scope>
    <source>
        <strain evidence="4">Allg_001</strain>
    </source>
</reference>
<evidence type="ECO:0000259" key="3">
    <source>
        <dbReference type="PROSITE" id="PS50158"/>
    </source>
</evidence>
<dbReference type="InterPro" id="IPR001878">
    <property type="entry name" value="Znf_CCHC"/>
</dbReference>
<feature type="non-terminal residue" evidence="4">
    <location>
        <position position="1"/>
    </location>
</feature>
<keyword evidence="5" id="KW-1185">Reference proteome</keyword>
<accession>A0A8J7P6W4</accession>
<evidence type="ECO:0000256" key="1">
    <source>
        <dbReference type="PROSITE-ProRule" id="PRU00047"/>
    </source>
</evidence>
<dbReference type="Pfam" id="PF23058">
    <property type="entry name" value="RBD_ZCCHC3_2nd"/>
    <property type="match status" value="1"/>
</dbReference>
<dbReference type="AlphaFoldDB" id="A0A8J7P6W4"/>
<dbReference type="Pfam" id="PF23057">
    <property type="entry name" value="RBD_ZCCHC3_1st"/>
    <property type="match status" value="1"/>
</dbReference>
<evidence type="ECO:0000313" key="5">
    <source>
        <dbReference type="Proteomes" id="UP000736164"/>
    </source>
</evidence>
<feature type="compositionally biased region" description="Basic residues" evidence="2">
    <location>
        <begin position="339"/>
        <end position="351"/>
    </location>
</feature>
<feature type="region of interest" description="Disordered" evidence="2">
    <location>
        <begin position="316"/>
        <end position="370"/>
    </location>
</feature>
<comment type="caution">
    <text evidence="4">The sequence shown here is derived from an EMBL/GenBank/DDBJ whole genome shotgun (WGS) entry which is preliminary data.</text>
</comment>
<evidence type="ECO:0000313" key="4">
    <source>
        <dbReference type="EMBL" id="MBN3325326.1"/>
    </source>
</evidence>
<dbReference type="PROSITE" id="PS50158">
    <property type="entry name" value="ZF_CCHC"/>
    <property type="match status" value="1"/>
</dbReference>
<protein>
    <submittedName>
        <fullName evidence="4">ZCHC3 protein</fullName>
    </submittedName>
</protein>
<dbReference type="GO" id="GO:0003676">
    <property type="term" value="F:nucleic acid binding"/>
    <property type="evidence" value="ECO:0007669"/>
    <property type="project" value="InterPro"/>
</dbReference>
<dbReference type="GO" id="GO:0008270">
    <property type="term" value="F:zinc ion binding"/>
    <property type="evidence" value="ECO:0007669"/>
    <property type="project" value="UniProtKB-KW"/>
</dbReference>
<dbReference type="InterPro" id="IPR036875">
    <property type="entry name" value="Znf_CCHC_sf"/>
</dbReference>
<organism evidence="4 5">
    <name type="scientific">Atractosteus spatula</name>
    <name type="common">Alligator gar</name>
    <name type="synonym">Lepisosteus spatula</name>
    <dbReference type="NCBI Taxonomy" id="7917"/>
    <lineage>
        <taxon>Eukaryota</taxon>
        <taxon>Metazoa</taxon>
        <taxon>Chordata</taxon>
        <taxon>Craniata</taxon>
        <taxon>Vertebrata</taxon>
        <taxon>Euteleostomi</taxon>
        <taxon>Actinopterygii</taxon>
        <taxon>Neopterygii</taxon>
        <taxon>Holostei</taxon>
        <taxon>Semionotiformes</taxon>
        <taxon>Lepisosteidae</taxon>
        <taxon>Atractosteus</taxon>
    </lineage>
</organism>
<gene>
    <name evidence="4" type="primary">Zcchc3_115</name>
    <name evidence="4" type="ORF">GTO95_0014276</name>
</gene>
<keyword evidence="1" id="KW-0862">Zinc</keyword>
<dbReference type="EMBL" id="JAAWVO010075251">
    <property type="protein sequence ID" value="MBN3325326.1"/>
    <property type="molecule type" value="Genomic_DNA"/>
</dbReference>
<dbReference type="Gene3D" id="4.10.60.10">
    <property type="entry name" value="Zinc finger, CCHC-type"/>
    <property type="match status" value="1"/>
</dbReference>
<dbReference type="InterPro" id="IPR057811">
    <property type="entry name" value="RBD_ZCCHC3_2nd"/>
</dbReference>
<keyword evidence="1" id="KW-0479">Metal-binding</keyword>
<dbReference type="PANTHER" id="PTHR46486:SF1">
    <property type="entry name" value="CCHC-TYPE DOMAIN-CONTAINING PROTEIN"/>
    <property type="match status" value="1"/>
</dbReference>
<feature type="compositionally biased region" description="Acidic residues" evidence="2">
    <location>
        <begin position="316"/>
        <end position="325"/>
    </location>
</feature>
<dbReference type="InterPro" id="IPR057810">
    <property type="entry name" value="RBD_ZCCHC3_1st"/>
</dbReference>
<feature type="compositionally biased region" description="Basic and acidic residues" evidence="2">
    <location>
        <begin position="235"/>
        <end position="247"/>
    </location>
</feature>
<name>A0A8J7P6W4_ATRSP</name>
<evidence type="ECO:0000256" key="2">
    <source>
        <dbReference type="SAM" id="MobiDB-lite"/>
    </source>
</evidence>
<feature type="domain" description="CCHC-type" evidence="3">
    <location>
        <begin position="148"/>
        <end position="162"/>
    </location>
</feature>
<proteinExistence type="predicted"/>